<proteinExistence type="predicted"/>
<evidence type="ECO:0000313" key="2">
    <source>
        <dbReference type="Proteomes" id="UP001164539"/>
    </source>
</evidence>
<comment type="caution">
    <text evidence="1">The sequence shown here is derived from an EMBL/GenBank/DDBJ whole genome shotgun (WGS) entry which is preliminary data.</text>
</comment>
<dbReference type="EMBL" id="CM051403">
    <property type="protein sequence ID" value="KAJ4708888.1"/>
    <property type="molecule type" value="Genomic_DNA"/>
</dbReference>
<keyword evidence="2" id="KW-1185">Reference proteome</keyword>
<protein>
    <submittedName>
        <fullName evidence="1">Retrovirus-related Pol polyprotein from transposon TNT 1-94</fullName>
    </submittedName>
</protein>
<reference evidence="1 2" key="1">
    <citation type="journal article" date="2023" name="Science">
        <title>Complex scaffold remodeling in plant triterpene biosynthesis.</title>
        <authorList>
            <person name="De La Pena R."/>
            <person name="Hodgson H."/>
            <person name="Liu J.C."/>
            <person name="Stephenson M.J."/>
            <person name="Martin A.C."/>
            <person name="Owen C."/>
            <person name="Harkess A."/>
            <person name="Leebens-Mack J."/>
            <person name="Jimenez L.E."/>
            <person name="Osbourn A."/>
            <person name="Sattely E.S."/>
        </authorList>
    </citation>
    <scope>NUCLEOTIDE SEQUENCE [LARGE SCALE GENOMIC DNA]</scope>
    <source>
        <strain evidence="2">cv. JPN11</strain>
        <tissue evidence="1">Leaf</tissue>
    </source>
</reference>
<gene>
    <name evidence="1" type="ORF">OWV82_018762</name>
</gene>
<organism evidence="1 2">
    <name type="scientific">Melia azedarach</name>
    <name type="common">Chinaberry tree</name>
    <dbReference type="NCBI Taxonomy" id="155640"/>
    <lineage>
        <taxon>Eukaryota</taxon>
        <taxon>Viridiplantae</taxon>
        <taxon>Streptophyta</taxon>
        <taxon>Embryophyta</taxon>
        <taxon>Tracheophyta</taxon>
        <taxon>Spermatophyta</taxon>
        <taxon>Magnoliopsida</taxon>
        <taxon>eudicotyledons</taxon>
        <taxon>Gunneridae</taxon>
        <taxon>Pentapetalae</taxon>
        <taxon>rosids</taxon>
        <taxon>malvids</taxon>
        <taxon>Sapindales</taxon>
        <taxon>Meliaceae</taxon>
        <taxon>Melia</taxon>
    </lineage>
</organism>
<accession>A0ACC1XCF5</accession>
<dbReference type="Proteomes" id="UP001164539">
    <property type="component" value="Chromosome 10"/>
</dbReference>
<evidence type="ECO:0000313" key="1">
    <source>
        <dbReference type="EMBL" id="KAJ4708888.1"/>
    </source>
</evidence>
<sequence length="137" mass="15971">MITSKFDIEKFIGENDFNLWRIKMRPLLVHQGLEEAVKGTYEMSDTLTEKEKRDILTKAHSVIVLSLGDKVLREVSKQKTAAKLWTKLESLYMKKSLANKLYRKRRLYTLAVEEGTSLDEHLDMSNKIILDLEKIDI</sequence>
<name>A0ACC1XCF5_MELAZ</name>